<evidence type="ECO:0000313" key="6">
    <source>
        <dbReference type="EMBL" id="KKJ00864.1"/>
    </source>
</evidence>
<dbReference type="InterPro" id="IPR021147">
    <property type="entry name" value="DUF697"/>
</dbReference>
<keyword evidence="4" id="KW-0472">Membrane</keyword>
<name>A0A0M2Q1N7_PROHO</name>
<evidence type="ECO:0000256" key="2">
    <source>
        <dbReference type="ARBA" id="ARBA00022692"/>
    </source>
</evidence>
<dbReference type="SUPFAM" id="SSF52540">
    <property type="entry name" value="P-loop containing nucleoside triphosphate hydrolases"/>
    <property type="match status" value="1"/>
</dbReference>
<keyword evidence="3" id="KW-1133">Transmembrane helix</keyword>
<sequence length="490" mass="52116">MPVPGSPIAESTDFQQLQTELQYRQAQDILKGLVTNLDLSQREQSQLASAVRGLQRMLAKLEGEVVQIAVFGLVGRGKSSLLNGLLGESVFVTGATHGVTQQVQACPWLGAEAAAAADTNPEAGTAADFRGVTRVAVPNVGSSPPVPGLGLARIELVDTPGLDEVSGEERERLARRVAKRVDLLLFVVSGDITQVEYEALLSLRQASKPMLLVFNKVDQYPEVDRQAIYEKIRDDRLRDLLSPDEIVMAAAAPLVTIAQRGLDGRVTLQRHSGEPQVADLKLKILNLLHREGKALVALNSMLYADAAHSHIVSRKLEIRDHAADQLIWNAALTKAVAVALNPLTLLDMVSGAAIDVILILSLSRLYGLPLTQYGAASLLQKIALSMGSLTATDLLTNLGLSSLKGLLGAAAPATGGASLVPYVPIATTQATIAGLSSYGIGRVTKTYLAQGATWGADGPKAMVQTLLSSLDQGSILARLRQELEAKLYRS</sequence>
<dbReference type="AlphaFoldDB" id="A0A0M2Q1N7"/>
<keyword evidence="2" id="KW-0812">Transmembrane</keyword>
<dbReference type="GO" id="GO:0016020">
    <property type="term" value="C:membrane"/>
    <property type="evidence" value="ECO:0007669"/>
    <property type="project" value="UniProtKB-SubCell"/>
</dbReference>
<dbReference type="EMBL" id="AJTX02000003">
    <property type="protein sequence ID" value="KKJ00864.1"/>
    <property type="molecule type" value="Genomic_DNA"/>
</dbReference>
<dbReference type="PANTHER" id="PTHR42714">
    <property type="entry name" value="TRNA MODIFICATION GTPASE GTPBP3"/>
    <property type="match status" value="1"/>
</dbReference>
<evidence type="ECO:0000313" key="7">
    <source>
        <dbReference type="Proteomes" id="UP000034681"/>
    </source>
</evidence>
<proteinExistence type="predicted"/>
<evidence type="ECO:0000256" key="4">
    <source>
        <dbReference type="ARBA" id="ARBA00023136"/>
    </source>
</evidence>
<dbReference type="GO" id="GO:0002098">
    <property type="term" value="P:tRNA wobble uridine modification"/>
    <property type="evidence" value="ECO:0007669"/>
    <property type="project" value="TreeGrafter"/>
</dbReference>
<dbReference type="InterPro" id="IPR006073">
    <property type="entry name" value="GTP-bd"/>
</dbReference>
<comment type="caution">
    <text evidence="6">The sequence shown here is derived from an EMBL/GenBank/DDBJ whole genome shotgun (WGS) entry which is preliminary data.</text>
</comment>
<dbReference type="Pfam" id="PF05128">
    <property type="entry name" value="DUF697"/>
    <property type="match status" value="1"/>
</dbReference>
<dbReference type="Proteomes" id="UP000034681">
    <property type="component" value="Unassembled WGS sequence"/>
</dbReference>
<dbReference type="STRING" id="317619.GCA_000332315_04570"/>
<evidence type="ECO:0000256" key="1">
    <source>
        <dbReference type="ARBA" id="ARBA00004141"/>
    </source>
</evidence>
<dbReference type="PANTHER" id="PTHR42714:SF6">
    <property type="entry name" value="TRANSLATION INITIATION FACTOR IF-2"/>
    <property type="match status" value="1"/>
</dbReference>
<reference evidence="6" key="1">
    <citation type="submission" date="2012-04" db="EMBL/GenBank/DDBJ databases">
        <authorList>
            <person name="Borisov I.G."/>
            <person name="Ivanikova N.V."/>
            <person name="Pinevich A.V."/>
        </authorList>
    </citation>
    <scope>NUCLEOTIDE SEQUENCE</scope>
    <source>
        <strain evidence="6">CALU 1027</strain>
    </source>
</reference>
<keyword evidence="7" id="KW-1185">Reference proteome</keyword>
<feature type="domain" description="G" evidence="5">
    <location>
        <begin position="67"/>
        <end position="216"/>
    </location>
</feature>
<organism evidence="6 7">
    <name type="scientific">Prochlorothrix hollandica PCC 9006 = CALU 1027</name>
    <dbReference type="NCBI Taxonomy" id="317619"/>
    <lineage>
        <taxon>Bacteria</taxon>
        <taxon>Bacillati</taxon>
        <taxon>Cyanobacteriota</taxon>
        <taxon>Cyanophyceae</taxon>
        <taxon>Prochlorotrichales</taxon>
        <taxon>Prochlorotrichaceae</taxon>
        <taxon>Prochlorothrix</taxon>
    </lineage>
</organism>
<accession>A0A0M2Q1N7</accession>
<evidence type="ECO:0000259" key="5">
    <source>
        <dbReference type="Pfam" id="PF01926"/>
    </source>
</evidence>
<dbReference type="OrthoDB" id="494524at2"/>
<comment type="subcellular location">
    <subcellularLocation>
        <location evidence="1">Membrane</location>
        <topology evidence="1">Multi-pass membrane protein</topology>
    </subcellularLocation>
</comment>
<dbReference type="Pfam" id="PF01926">
    <property type="entry name" value="MMR_HSR1"/>
    <property type="match status" value="1"/>
</dbReference>
<dbReference type="GO" id="GO:0030488">
    <property type="term" value="P:tRNA methylation"/>
    <property type="evidence" value="ECO:0007669"/>
    <property type="project" value="TreeGrafter"/>
</dbReference>
<dbReference type="GO" id="GO:0005737">
    <property type="term" value="C:cytoplasm"/>
    <property type="evidence" value="ECO:0007669"/>
    <property type="project" value="TreeGrafter"/>
</dbReference>
<dbReference type="GO" id="GO:0005525">
    <property type="term" value="F:GTP binding"/>
    <property type="evidence" value="ECO:0007669"/>
    <property type="project" value="InterPro"/>
</dbReference>
<dbReference type="eggNOG" id="COG0699">
    <property type="taxonomic scope" value="Bacteria"/>
</dbReference>
<gene>
    <name evidence="6" type="ORF">PROH_05740</name>
</gene>
<protein>
    <submittedName>
        <fullName evidence="6">GTP-binding protein</fullName>
    </submittedName>
</protein>
<dbReference type="Gene3D" id="3.40.50.300">
    <property type="entry name" value="P-loop containing nucleotide triphosphate hydrolases"/>
    <property type="match status" value="1"/>
</dbReference>
<evidence type="ECO:0000256" key="3">
    <source>
        <dbReference type="ARBA" id="ARBA00022989"/>
    </source>
</evidence>
<dbReference type="CDD" id="cd00880">
    <property type="entry name" value="Era_like"/>
    <property type="match status" value="1"/>
</dbReference>
<dbReference type="InterPro" id="IPR027417">
    <property type="entry name" value="P-loop_NTPase"/>
</dbReference>